<evidence type="ECO:0000259" key="10">
    <source>
        <dbReference type="Pfam" id="PF01480"/>
    </source>
</evidence>
<feature type="compositionally biased region" description="Basic and acidic residues" evidence="9">
    <location>
        <begin position="171"/>
        <end position="185"/>
    </location>
</feature>
<feature type="domain" description="PWI" evidence="10">
    <location>
        <begin position="22"/>
        <end position="88"/>
    </location>
</feature>
<evidence type="ECO:0000256" key="9">
    <source>
        <dbReference type="SAM" id="MobiDB-lite"/>
    </source>
</evidence>
<dbReference type="GO" id="GO:0043488">
    <property type="term" value="P:regulation of mRNA stability"/>
    <property type="evidence" value="ECO:0007669"/>
    <property type="project" value="InterPro"/>
</dbReference>
<keyword evidence="7" id="KW-0862">Zinc</keyword>
<dbReference type="InterPro" id="IPR002483">
    <property type="entry name" value="PWI_dom"/>
</dbReference>
<dbReference type="PANTHER" id="PTHR14738">
    <property type="entry name" value="ZINC FINGER CCCH DOMAIN-CONTAINING PROTEIN 14"/>
    <property type="match status" value="1"/>
</dbReference>
<evidence type="ECO:0000256" key="8">
    <source>
        <dbReference type="ARBA" id="ARBA00023242"/>
    </source>
</evidence>
<keyword evidence="5" id="KW-0677">Repeat</keyword>
<accession>A0A0R3WGW6</accession>
<feature type="compositionally biased region" description="Low complexity" evidence="9">
    <location>
        <begin position="188"/>
        <end position="199"/>
    </location>
</feature>
<proteinExistence type="inferred from homology"/>
<evidence type="ECO:0000256" key="4">
    <source>
        <dbReference type="ARBA" id="ARBA00022723"/>
    </source>
</evidence>
<organism evidence="11">
    <name type="scientific">Taenia asiatica</name>
    <name type="common">Asian tapeworm</name>
    <dbReference type="NCBI Taxonomy" id="60517"/>
    <lineage>
        <taxon>Eukaryota</taxon>
        <taxon>Metazoa</taxon>
        <taxon>Spiralia</taxon>
        <taxon>Lophotrochozoa</taxon>
        <taxon>Platyhelminthes</taxon>
        <taxon>Cestoda</taxon>
        <taxon>Eucestoda</taxon>
        <taxon>Cyclophyllidea</taxon>
        <taxon>Taeniidae</taxon>
        <taxon>Taenia</taxon>
    </lineage>
</organism>
<dbReference type="Pfam" id="PF01480">
    <property type="entry name" value="PWI"/>
    <property type="match status" value="1"/>
</dbReference>
<keyword evidence="4" id="KW-0479">Metal-binding</keyword>
<dbReference type="GO" id="GO:0005737">
    <property type="term" value="C:cytoplasm"/>
    <property type="evidence" value="ECO:0007669"/>
    <property type="project" value="TreeGrafter"/>
</dbReference>
<evidence type="ECO:0000313" key="11">
    <source>
        <dbReference type="WBParaSite" id="TASK_0001010901-mRNA-1"/>
    </source>
</evidence>
<dbReference type="WBParaSite" id="TASK_0001010901-mRNA-1">
    <property type="protein sequence ID" value="TASK_0001010901-mRNA-1"/>
    <property type="gene ID" value="TASK_0001010901"/>
</dbReference>
<comment type="subcellular location">
    <subcellularLocation>
        <location evidence="1">Nucleus</location>
    </subcellularLocation>
</comment>
<feature type="compositionally biased region" description="Acidic residues" evidence="9">
    <location>
        <begin position="362"/>
        <end position="378"/>
    </location>
</feature>
<protein>
    <recommendedName>
        <fullName evidence="3">Zinc finger CCCH domain-containing protein 14</fullName>
    </recommendedName>
</protein>
<dbReference type="AlphaFoldDB" id="A0A0R3WGW6"/>
<dbReference type="InterPro" id="IPR040366">
    <property type="entry name" value="Nab2/ZC3H14"/>
</dbReference>
<keyword evidence="6" id="KW-0863">Zinc-finger</keyword>
<reference evidence="11" key="1">
    <citation type="submission" date="2017-02" db="UniProtKB">
        <authorList>
            <consortium name="WormBaseParasite"/>
        </authorList>
    </citation>
    <scope>IDENTIFICATION</scope>
</reference>
<dbReference type="PANTHER" id="PTHR14738:SF29">
    <property type="entry name" value="ZINC FINGER CCCH DOMAIN-CONTAINING PROTEIN 14"/>
    <property type="match status" value="1"/>
</dbReference>
<sequence>LASLTPGHFYVTMPYSSEFLSEIKELVKEKLSALGAFADEELPDYITVMVANKKKRSSMIKDLQLFLGSQTEPFTDWLHDILDSKTQQRSSKKDVTSEKSCIKSGKSQKKERLGRSSHRSVSSSKPRGARSRSPIPSVKLPSEEPIAADVVNVQTDENEFTEENSHSLPGESKRDSDPKPTEQRRVVSTSSLGSKSTQKSSEELPAVRSVVKVSTTAPSAQVCNSTTASSAAVGGMLLKRAMNEARASTAQAQERPAAVVRGQKRPIEKSEVAATPQEKASIDLNEVETAEVPTKMTRFVVTMGEEPLLLKPSVKSRLGPRVVAPITSTSNNVEMLDAREILIAKKSQVKSPRMQIILGDSFGEDEEEDGGEEVESDANDVFAFESSDGKFEDKKPGRSNIPR</sequence>
<evidence type="ECO:0000256" key="5">
    <source>
        <dbReference type="ARBA" id="ARBA00022737"/>
    </source>
</evidence>
<comment type="similarity">
    <text evidence="2">Belongs to the ZC3H14 family.</text>
</comment>
<keyword evidence="8" id="KW-0539">Nucleus</keyword>
<feature type="compositionally biased region" description="Basic and acidic residues" evidence="9">
    <location>
        <begin position="387"/>
        <end position="396"/>
    </location>
</feature>
<dbReference type="GO" id="GO:0005634">
    <property type="term" value="C:nucleus"/>
    <property type="evidence" value="ECO:0007669"/>
    <property type="project" value="UniProtKB-SubCell"/>
</dbReference>
<dbReference type="Gene3D" id="1.20.1390.10">
    <property type="entry name" value="PWI domain"/>
    <property type="match status" value="1"/>
</dbReference>
<dbReference type="GO" id="GO:0008143">
    <property type="term" value="F:poly(A) binding"/>
    <property type="evidence" value="ECO:0007669"/>
    <property type="project" value="InterPro"/>
</dbReference>
<evidence type="ECO:0000256" key="3">
    <source>
        <dbReference type="ARBA" id="ARBA00015071"/>
    </source>
</evidence>
<evidence type="ECO:0000256" key="2">
    <source>
        <dbReference type="ARBA" id="ARBA00008423"/>
    </source>
</evidence>
<name>A0A0R3WGW6_TAEAS</name>
<evidence type="ECO:0000256" key="1">
    <source>
        <dbReference type="ARBA" id="ARBA00004123"/>
    </source>
</evidence>
<dbReference type="STRING" id="60517.A0A0R3WGW6"/>
<dbReference type="GO" id="GO:0008270">
    <property type="term" value="F:zinc ion binding"/>
    <property type="evidence" value="ECO:0007669"/>
    <property type="project" value="UniProtKB-KW"/>
</dbReference>
<feature type="region of interest" description="Disordered" evidence="9">
    <location>
        <begin position="360"/>
        <end position="403"/>
    </location>
</feature>
<feature type="compositionally biased region" description="Basic and acidic residues" evidence="9">
    <location>
        <begin position="91"/>
        <end position="101"/>
    </location>
</feature>
<feature type="region of interest" description="Disordered" evidence="9">
    <location>
        <begin position="85"/>
        <end position="207"/>
    </location>
</feature>
<evidence type="ECO:0000256" key="6">
    <source>
        <dbReference type="ARBA" id="ARBA00022771"/>
    </source>
</evidence>
<feature type="region of interest" description="Disordered" evidence="9">
    <location>
        <begin position="245"/>
        <end position="286"/>
    </location>
</feature>
<evidence type="ECO:0000256" key="7">
    <source>
        <dbReference type="ARBA" id="ARBA00022833"/>
    </source>
</evidence>